<dbReference type="PANTHER" id="PTHR47342:SF1">
    <property type="entry name" value="PROTEIN PTST, CHLOROPLASTIC"/>
    <property type="match status" value="1"/>
</dbReference>
<keyword evidence="1" id="KW-0175">Coiled coil</keyword>
<protein>
    <recommendedName>
        <fullName evidence="4">AMP-activated protein kinase glycogen-binding domain-containing protein</fullName>
    </recommendedName>
</protein>
<proteinExistence type="predicted"/>
<accession>A0AAV9AZP9</accession>
<dbReference type="SUPFAM" id="SSF81296">
    <property type="entry name" value="E set domains"/>
    <property type="match status" value="1"/>
</dbReference>
<reference evidence="2" key="2">
    <citation type="submission" date="2023-06" db="EMBL/GenBank/DDBJ databases">
        <authorList>
            <person name="Ma L."/>
            <person name="Liu K.-W."/>
            <person name="Li Z."/>
            <person name="Hsiao Y.-Y."/>
            <person name="Qi Y."/>
            <person name="Fu T."/>
            <person name="Tang G."/>
            <person name="Zhang D."/>
            <person name="Sun W.-H."/>
            <person name="Liu D.-K."/>
            <person name="Li Y."/>
            <person name="Chen G.-Z."/>
            <person name="Liu X.-D."/>
            <person name="Liao X.-Y."/>
            <person name="Jiang Y.-T."/>
            <person name="Yu X."/>
            <person name="Hao Y."/>
            <person name="Huang J."/>
            <person name="Zhao X.-W."/>
            <person name="Ke S."/>
            <person name="Chen Y.-Y."/>
            <person name="Wu W.-L."/>
            <person name="Hsu J.-L."/>
            <person name="Lin Y.-F."/>
            <person name="Huang M.-D."/>
            <person name="Li C.-Y."/>
            <person name="Huang L."/>
            <person name="Wang Z.-W."/>
            <person name="Zhao X."/>
            <person name="Zhong W.-Y."/>
            <person name="Peng D.-H."/>
            <person name="Ahmad S."/>
            <person name="Lan S."/>
            <person name="Zhang J.-S."/>
            <person name="Tsai W.-C."/>
            <person name="Van De Peer Y."/>
            <person name="Liu Z.-J."/>
        </authorList>
    </citation>
    <scope>NUCLEOTIDE SEQUENCE</scope>
    <source>
        <strain evidence="2">SCP</strain>
        <tissue evidence="2">Leaves</tissue>
    </source>
</reference>
<evidence type="ECO:0000313" key="3">
    <source>
        <dbReference type="Proteomes" id="UP001179952"/>
    </source>
</evidence>
<organism evidence="2 3">
    <name type="scientific">Acorus gramineus</name>
    <name type="common">Dwarf sweet flag</name>
    <dbReference type="NCBI Taxonomy" id="55184"/>
    <lineage>
        <taxon>Eukaryota</taxon>
        <taxon>Viridiplantae</taxon>
        <taxon>Streptophyta</taxon>
        <taxon>Embryophyta</taxon>
        <taxon>Tracheophyta</taxon>
        <taxon>Spermatophyta</taxon>
        <taxon>Magnoliopsida</taxon>
        <taxon>Liliopsida</taxon>
        <taxon>Acoraceae</taxon>
        <taxon>Acorus</taxon>
    </lineage>
</organism>
<name>A0AAV9AZP9_ACOGR</name>
<sequence>MDGVREDKKEMLTMEFRIEGAARSQVAWKHASCTTLAFSINLDGELSPAPEEEYLIDDGESDPEETSSQLLMKHELKTLLLDPERSKLTRKLSEANQHNRFLKRQLQVKEDALVDLTNELAVLELELQALVGLAEEVANSGIQLGSRKINGKYIQSHLLMRLEGVHERIKKQIKDVADVKSVEVPVVWVGMAETVQVMGSFDGWTRGEEMSAEYDGVYAKFSTTLSLRPGRYKILASPSLPSNNPHTFYVVEYQIKFMVDGEWQLSPEYPTVGEGLTKNNLLVAE</sequence>
<dbReference type="Gene3D" id="2.60.40.10">
    <property type="entry name" value="Immunoglobulins"/>
    <property type="match status" value="1"/>
</dbReference>
<dbReference type="Proteomes" id="UP001179952">
    <property type="component" value="Unassembled WGS sequence"/>
</dbReference>
<dbReference type="CDD" id="cd02859">
    <property type="entry name" value="E_set_AMPKbeta_like_N"/>
    <property type="match status" value="1"/>
</dbReference>
<gene>
    <name evidence="2" type="ORF">QJS04_geneDACA018514</name>
</gene>
<dbReference type="InterPro" id="IPR013783">
    <property type="entry name" value="Ig-like_fold"/>
</dbReference>
<keyword evidence="3" id="KW-1185">Reference proteome</keyword>
<evidence type="ECO:0000256" key="1">
    <source>
        <dbReference type="SAM" id="Coils"/>
    </source>
</evidence>
<comment type="caution">
    <text evidence="2">The sequence shown here is derived from an EMBL/GenBank/DDBJ whole genome shotgun (WGS) entry which is preliminary data.</text>
</comment>
<dbReference type="PANTHER" id="PTHR47342">
    <property type="entry name" value="PROTEIN PTST, CHLOROPLASTIC"/>
    <property type="match status" value="1"/>
</dbReference>
<feature type="coiled-coil region" evidence="1">
    <location>
        <begin position="85"/>
        <end position="133"/>
    </location>
</feature>
<evidence type="ECO:0008006" key="4">
    <source>
        <dbReference type="Google" id="ProtNLM"/>
    </source>
</evidence>
<evidence type="ECO:0000313" key="2">
    <source>
        <dbReference type="EMBL" id="KAK1269633.1"/>
    </source>
</evidence>
<dbReference type="AlphaFoldDB" id="A0AAV9AZP9"/>
<dbReference type="InterPro" id="IPR014756">
    <property type="entry name" value="Ig_E-set"/>
</dbReference>
<reference evidence="2" key="1">
    <citation type="journal article" date="2023" name="Nat. Commun.">
        <title>Diploid and tetraploid genomes of Acorus and the evolution of monocots.</title>
        <authorList>
            <person name="Ma L."/>
            <person name="Liu K.W."/>
            <person name="Li Z."/>
            <person name="Hsiao Y.Y."/>
            <person name="Qi Y."/>
            <person name="Fu T."/>
            <person name="Tang G.D."/>
            <person name="Zhang D."/>
            <person name="Sun W.H."/>
            <person name="Liu D.K."/>
            <person name="Li Y."/>
            <person name="Chen G.Z."/>
            <person name="Liu X.D."/>
            <person name="Liao X.Y."/>
            <person name="Jiang Y.T."/>
            <person name="Yu X."/>
            <person name="Hao Y."/>
            <person name="Huang J."/>
            <person name="Zhao X.W."/>
            <person name="Ke S."/>
            <person name="Chen Y.Y."/>
            <person name="Wu W.L."/>
            <person name="Hsu J.L."/>
            <person name="Lin Y.F."/>
            <person name="Huang M.D."/>
            <person name="Li C.Y."/>
            <person name="Huang L."/>
            <person name="Wang Z.W."/>
            <person name="Zhao X."/>
            <person name="Zhong W.Y."/>
            <person name="Peng D.H."/>
            <person name="Ahmad S."/>
            <person name="Lan S."/>
            <person name="Zhang J.S."/>
            <person name="Tsai W.C."/>
            <person name="Van de Peer Y."/>
            <person name="Liu Z.J."/>
        </authorList>
    </citation>
    <scope>NUCLEOTIDE SEQUENCE</scope>
    <source>
        <strain evidence="2">SCP</strain>
    </source>
</reference>
<dbReference type="EMBL" id="JAUJYN010000006">
    <property type="protein sequence ID" value="KAK1269633.1"/>
    <property type="molecule type" value="Genomic_DNA"/>
</dbReference>